<dbReference type="RefSeq" id="WP_013324676.1">
    <property type="nucleotide sequence ID" value="NC_014501.1"/>
</dbReference>
<dbReference type="HOGENOM" id="CLU_1324586_0_0_3"/>
<dbReference type="AlphaFoldDB" id="E0UFE2"/>
<gene>
    <name evidence="1" type="ordered locus">Cyan7822_4732</name>
</gene>
<proteinExistence type="predicted"/>
<dbReference type="eggNOG" id="ENOG50304CE">
    <property type="taxonomic scope" value="Bacteria"/>
</dbReference>
<dbReference type="KEGG" id="cyj:Cyan7822_4732"/>
<sequence length="207" mass="24374">MANLKKLFWKNRNTIQEKINRLGGDEALSKQATKFVLSRYESKIQQKGLSINFLQKKLINDQIIDEKFLSRVLNSTIYQDCLNQKRNISYAELQELIDNQYIVGKGISAATCKRFRLGENIDGKAFDILCKTLQVNAEDVCDKKQPVREILKKEEELNIELCKFNYRSQKKSFRERKDTYHSLYLRKLPDKNYSCHWLLKSLIINKS</sequence>
<protein>
    <submittedName>
        <fullName evidence="1">Uncharacterized protein</fullName>
    </submittedName>
</protein>
<evidence type="ECO:0000313" key="2">
    <source>
        <dbReference type="Proteomes" id="UP000008206"/>
    </source>
</evidence>
<accession>E0UFE2</accession>
<name>E0UFE2_GLOV7</name>
<organism evidence="1 2">
    <name type="scientific">Gloeothece verrucosa (strain PCC 7822)</name>
    <name type="common">Cyanothece sp. (strain PCC 7822)</name>
    <dbReference type="NCBI Taxonomy" id="497965"/>
    <lineage>
        <taxon>Bacteria</taxon>
        <taxon>Bacillati</taxon>
        <taxon>Cyanobacteriota</taxon>
        <taxon>Cyanophyceae</taxon>
        <taxon>Oscillatoriophycideae</taxon>
        <taxon>Chroococcales</taxon>
        <taxon>Aphanothecaceae</taxon>
        <taxon>Gloeothece</taxon>
        <taxon>Gloeothece verrucosa</taxon>
    </lineage>
</organism>
<reference evidence="2" key="1">
    <citation type="journal article" date="2011" name="MBio">
        <title>Novel metabolic attributes of the genus Cyanothece, comprising a group of unicellular nitrogen-fixing Cyanobacteria.</title>
        <authorList>
            <person name="Bandyopadhyay A."/>
            <person name="Elvitigala T."/>
            <person name="Welsh E."/>
            <person name="Stockel J."/>
            <person name="Liberton M."/>
            <person name="Min H."/>
            <person name="Sherman L.A."/>
            <person name="Pakrasi H.B."/>
        </authorList>
    </citation>
    <scope>NUCLEOTIDE SEQUENCE [LARGE SCALE GENOMIC DNA]</scope>
    <source>
        <strain evidence="2">PCC 7822</strain>
    </source>
</reference>
<dbReference type="Proteomes" id="UP000008206">
    <property type="component" value="Chromosome"/>
</dbReference>
<evidence type="ECO:0000313" key="1">
    <source>
        <dbReference type="EMBL" id="ADN16636.1"/>
    </source>
</evidence>
<dbReference type="EMBL" id="CP002198">
    <property type="protein sequence ID" value="ADN16636.1"/>
    <property type="molecule type" value="Genomic_DNA"/>
</dbReference>
<dbReference type="OrthoDB" id="9839482at2"/>
<dbReference type="STRING" id="497965.Cyan7822_4732"/>
<keyword evidence="2" id="KW-1185">Reference proteome</keyword>